<gene>
    <name evidence="5" type="primary">recX</name>
    <name evidence="9" type="ORF">CRM94_20920</name>
</gene>
<dbReference type="HAMAP" id="MF_01114">
    <property type="entry name" value="RecX"/>
    <property type="match status" value="1"/>
</dbReference>
<dbReference type="GO" id="GO:0006282">
    <property type="term" value="P:regulation of DNA repair"/>
    <property type="evidence" value="ECO:0007669"/>
    <property type="project" value="UniProtKB-UniRule"/>
</dbReference>
<sequence>MRRSRGCPDDSPASSPREPRAGEGGPADRPGPALVSREGRPAGRPETRASDDALVSFQRPRRAAADPVYASDSVDADESFDAHDVARGIRARSVRAVRGEAGRAAPAVFPADAGPSSQPRRQSTASRVDAVAGPRPTASQAPVTGGRPASSSRRRAAPDPFEAPAAPTHFENADGDQYSRTSEHATRRNRRRTRGPFDERDAPTASSGQATEPAGESPRTERERPTRSLKGRALGYLSRREYSRSELARKLAPYVGEGDDPEALLDALEREGWLSDARFTESLVHRRASRLGTARILGELKRHAVDSELVESVSEQLRETEFGRAQAVWRKKFGSLPGTPAERAKQARFLAARGFTSATIVKLLKGGEDEFGEF</sequence>
<dbReference type="InterPro" id="IPR003783">
    <property type="entry name" value="Regulatory_RecX"/>
</dbReference>
<name>A0A2A7S0H2_BURGA</name>
<dbReference type="InterPro" id="IPR036388">
    <property type="entry name" value="WH-like_DNA-bd_sf"/>
</dbReference>
<keyword evidence="4 5" id="KW-0963">Cytoplasm</keyword>
<accession>A0A2A7S0H2</accession>
<feature type="region of interest" description="Disordered" evidence="6">
    <location>
        <begin position="1"/>
        <end position="83"/>
    </location>
</feature>
<evidence type="ECO:0000256" key="1">
    <source>
        <dbReference type="ARBA" id="ARBA00004496"/>
    </source>
</evidence>
<comment type="function">
    <text evidence="5">Modulates RecA activity.</text>
</comment>
<dbReference type="NCBIfam" id="NF001055">
    <property type="entry name" value="PRK00117.2-5"/>
    <property type="match status" value="1"/>
</dbReference>
<dbReference type="PANTHER" id="PTHR33602:SF1">
    <property type="entry name" value="REGULATORY PROTEIN RECX FAMILY PROTEIN"/>
    <property type="match status" value="1"/>
</dbReference>
<evidence type="ECO:0000259" key="8">
    <source>
        <dbReference type="Pfam" id="PF21981"/>
    </source>
</evidence>
<feature type="compositionally biased region" description="Polar residues" evidence="6">
    <location>
        <begin position="115"/>
        <end position="126"/>
    </location>
</feature>
<dbReference type="InterPro" id="IPR053925">
    <property type="entry name" value="RecX_HTH_3rd"/>
</dbReference>
<reference evidence="10" key="1">
    <citation type="submission" date="2017-09" db="EMBL/GenBank/DDBJ databases">
        <title>FDA dAtabase for Regulatory Grade micrObial Sequences (FDA-ARGOS): Supporting development and validation of Infectious Disease Dx tests.</title>
        <authorList>
            <person name="Minogue T."/>
            <person name="Wolcott M."/>
            <person name="Wasieloski L."/>
            <person name="Aguilar W."/>
            <person name="Moore D."/>
            <person name="Tallon L."/>
            <person name="Sadzewicz L."/>
            <person name="Ott S."/>
            <person name="Zhao X."/>
            <person name="Nagaraj S."/>
            <person name="Vavikolanu K."/>
            <person name="Aluvathingal J."/>
            <person name="Nadendla S."/>
            <person name="Sichtig H."/>
        </authorList>
    </citation>
    <scope>NUCLEOTIDE SEQUENCE [LARGE SCALE GENOMIC DNA]</scope>
    <source>
        <strain evidence="10">FDAARGOS_390</strain>
    </source>
</reference>
<evidence type="ECO:0000256" key="4">
    <source>
        <dbReference type="ARBA" id="ARBA00022490"/>
    </source>
</evidence>
<dbReference type="InterPro" id="IPR053924">
    <property type="entry name" value="RecX_HTH_2nd"/>
</dbReference>
<evidence type="ECO:0000313" key="10">
    <source>
        <dbReference type="Proteomes" id="UP000220629"/>
    </source>
</evidence>
<feature type="compositionally biased region" description="Low complexity" evidence="6">
    <location>
        <begin position="158"/>
        <end position="167"/>
    </location>
</feature>
<evidence type="ECO:0000256" key="5">
    <source>
        <dbReference type="HAMAP-Rule" id="MF_01114"/>
    </source>
</evidence>
<comment type="similarity">
    <text evidence="2 5">Belongs to the RecX family.</text>
</comment>
<organism evidence="9 10">
    <name type="scientific">Burkholderia gladioli</name>
    <name type="common">Pseudomonas marginata</name>
    <name type="synonym">Phytomonas marginata</name>
    <dbReference type="NCBI Taxonomy" id="28095"/>
    <lineage>
        <taxon>Bacteria</taxon>
        <taxon>Pseudomonadati</taxon>
        <taxon>Pseudomonadota</taxon>
        <taxon>Betaproteobacteria</taxon>
        <taxon>Burkholderiales</taxon>
        <taxon>Burkholderiaceae</taxon>
        <taxon>Burkholderia</taxon>
    </lineage>
</organism>
<dbReference type="Proteomes" id="UP000220629">
    <property type="component" value="Unassembled WGS sequence"/>
</dbReference>
<dbReference type="EMBL" id="PDDY01000004">
    <property type="protein sequence ID" value="PEH37036.1"/>
    <property type="molecule type" value="Genomic_DNA"/>
</dbReference>
<evidence type="ECO:0000256" key="6">
    <source>
        <dbReference type="SAM" id="MobiDB-lite"/>
    </source>
</evidence>
<dbReference type="Pfam" id="PF02631">
    <property type="entry name" value="RecX_HTH2"/>
    <property type="match status" value="1"/>
</dbReference>
<dbReference type="Pfam" id="PF21981">
    <property type="entry name" value="RecX_HTH3"/>
    <property type="match status" value="1"/>
</dbReference>
<feature type="domain" description="RecX second three-helical" evidence="7">
    <location>
        <begin position="275"/>
        <end position="312"/>
    </location>
</feature>
<feature type="region of interest" description="Disordered" evidence="6">
    <location>
        <begin position="96"/>
        <end position="235"/>
    </location>
</feature>
<protein>
    <recommendedName>
        <fullName evidence="3 5">Regulatory protein RecX</fullName>
    </recommendedName>
</protein>
<evidence type="ECO:0000256" key="3">
    <source>
        <dbReference type="ARBA" id="ARBA00018111"/>
    </source>
</evidence>
<dbReference type="PANTHER" id="PTHR33602">
    <property type="entry name" value="REGULATORY PROTEIN RECX FAMILY PROTEIN"/>
    <property type="match status" value="1"/>
</dbReference>
<dbReference type="AlphaFoldDB" id="A0A2A7S0H2"/>
<dbReference type="GO" id="GO:0005737">
    <property type="term" value="C:cytoplasm"/>
    <property type="evidence" value="ECO:0007669"/>
    <property type="project" value="UniProtKB-SubCell"/>
</dbReference>
<evidence type="ECO:0000313" key="9">
    <source>
        <dbReference type="EMBL" id="PEH37036.1"/>
    </source>
</evidence>
<feature type="domain" description="RecX third three-helical" evidence="8">
    <location>
        <begin position="319"/>
        <end position="362"/>
    </location>
</feature>
<comment type="caution">
    <text evidence="9">The sequence shown here is derived from an EMBL/GenBank/DDBJ whole genome shotgun (WGS) entry which is preliminary data.</text>
</comment>
<proteinExistence type="inferred from homology"/>
<dbReference type="Gene3D" id="1.10.10.10">
    <property type="entry name" value="Winged helix-like DNA-binding domain superfamily/Winged helix DNA-binding domain"/>
    <property type="match status" value="3"/>
</dbReference>
<feature type="compositionally biased region" description="Basic and acidic residues" evidence="6">
    <location>
        <begin position="37"/>
        <end position="51"/>
    </location>
</feature>
<dbReference type="RefSeq" id="WP_096750263.1">
    <property type="nucleotide sequence ID" value="NZ_CADEPO010000016.1"/>
</dbReference>
<comment type="subcellular location">
    <subcellularLocation>
        <location evidence="1 5">Cytoplasm</location>
    </subcellularLocation>
</comment>
<evidence type="ECO:0000256" key="2">
    <source>
        <dbReference type="ARBA" id="ARBA00009695"/>
    </source>
</evidence>
<evidence type="ECO:0000259" key="7">
    <source>
        <dbReference type="Pfam" id="PF02631"/>
    </source>
</evidence>